<dbReference type="AlphaFoldDB" id="A0A1I8FCY3"/>
<feature type="region of interest" description="Disordered" evidence="1">
    <location>
        <begin position="127"/>
        <end position="149"/>
    </location>
</feature>
<accession>A0A1I8FCY3</accession>
<name>A0A1I8FCY3_9PLAT</name>
<evidence type="ECO:0000313" key="3">
    <source>
        <dbReference type="WBParaSite" id="maker-unitig_29682-snap-gene-0.2-mRNA-1"/>
    </source>
</evidence>
<sequence length="360" mass="39283">AVQTGRSPQLWSAVHGWPGRLSNAANNKFEILDAGGYPAPVETSFAAGKNSRCQTFQRARMQRKRNWLLKHLCSALLSLPSTVGKPPGISGNDSHGLVMFRMFGHEAVSVLDGACCWVGARSASGGRSARREIREERSRTRAGPPRCHPLRQQPTCSYRSLYDSEQRPDAHSEGSCLESKFFRLRQRVGPAARHLVSNCGTPPARVSRPCHGVALAAHVAWQRPMQRSHGSWRKSDATLVGERAVEATAVLMQFCGAKKEKKDGNNFSGLGQRPSHDLQLLCQPSGQIPQLLARAPDPQIPEFLRPELTRCSKLPVPASQITQSLASLLQIPQLLGQAPRSPNAIENSSIVKSTASINCN</sequence>
<proteinExistence type="predicted"/>
<reference evidence="3" key="1">
    <citation type="submission" date="2016-11" db="UniProtKB">
        <authorList>
            <consortium name="WormBaseParasite"/>
        </authorList>
    </citation>
    <scope>IDENTIFICATION</scope>
</reference>
<dbReference type="WBParaSite" id="maker-unitig_29682-snap-gene-0.2-mRNA-1">
    <property type="protein sequence ID" value="maker-unitig_29682-snap-gene-0.2-mRNA-1"/>
    <property type="gene ID" value="maker-unitig_29682-snap-gene-0.2"/>
</dbReference>
<feature type="compositionally biased region" description="Basic and acidic residues" evidence="1">
    <location>
        <begin position="129"/>
        <end position="139"/>
    </location>
</feature>
<organism evidence="2 3">
    <name type="scientific">Macrostomum lignano</name>
    <dbReference type="NCBI Taxonomy" id="282301"/>
    <lineage>
        <taxon>Eukaryota</taxon>
        <taxon>Metazoa</taxon>
        <taxon>Spiralia</taxon>
        <taxon>Lophotrochozoa</taxon>
        <taxon>Platyhelminthes</taxon>
        <taxon>Rhabditophora</taxon>
        <taxon>Macrostomorpha</taxon>
        <taxon>Macrostomida</taxon>
        <taxon>Macrostomidae</taxon>
        <taxon>Macrostomum</taxon>
    </lineage>
</organism>
<evidence type="ECO:0000256" key="1">
    <source>
        <dbReference type="SAM" id="MobiDB-lite"/>
    </source>
</evidence>
<protein>
    <submittedName>
        <fullName evidence="3">BESS domain-containing protein</fullName>
    </submittedName>
</protein>
<keyword evidence="2" id="KW-1185">Reference proteome</keyword>
<evidence type="ECO:0000313" key="2">
    <source>
        <dbReference type="Proteomes" id="UP000095280"/>
    </source>
</evidence>
<dbReference type="Proteomes" id="UP000095280">
    <property type="component" value="Unplaced"/>
</dbReference>